<feature type="non-terminal residue" evidence="1">
    <location>
        <position position="64"/>
    </location>
</feature>
<proteinExistence type="predicted"/>
<name>A0A383AVC0_9ZZZZ</name>
<accession>A0A383AVC0</accession>
<organism evidence="1">
    <name type="scientific">marine metagenome</name>
    <dbReference type="NCBI Taxonomy" id="408172"/>
    <lineage>
        <taxon>unclassified sequences</taxon>
        <taxon>metagenomes</taxon>
        <taxon>ecological metagenomes</taxon>
    </lineage>
</organism>
<evidence type="ECO:0000313" key="1">
    <source>
        <dbReference type="EMBL" id="SVE11614.1"/>
    </source>
</evidence>
<gene>
    <name evidence="1" type="ORF">METZ01_LOCUS464468</name>
</gene>
<protein>
    <submittedName>
        <fullName evidence="1">Uncharacterized protein</fullName>
    </submittedName>
</protein>
<reference evidence="1" key="1">
    <citation type="submission" date="2018-05" db="EMBL/GenBank/DDBJ databases">
        <authorList>
            <person name="Lanie J.A."/>
            <person name="Ng W.-L."/>
            <person name="Kazmierczak K.M."/>
            <person name="Andrzejewski T.M."/>
            <person name="Davidsen T.M."/>
            <person name="Wayne K.J."/>
            <person name="Tettelin H."/>
            <person name="Glass J.I."/>
            <person name="Rusch D."/>
            <person name="Podicherti R."/>
            <person name="Tsui H.-C.T."/>
            <person name="Winkler M.E."/>
        </authorList>
    </citation>
    <scope>NUCLEOTIDE SEQUENCE</scope>
</reference>
<dbReference type="AlphaFoldDB" id="A0A383AVC0"/>
<dbReference type="EMBL" id="UINC01195174">
    <property type="protein sequence ID" value="SVE11614.1"/>
    <property type="molecule type" value="Genomic_DNA"/>
</dbReference>
<sequence>MLTEFPKTWLAVAWLGSEELKFPSRVKGRARPSFELGFVIESIDVAQAARAEDLDDPLGPGREM</sequence>